<gene>
    <name evidence="3" type="ORF">WJX72_004253</name>
</gene>
<feature type="coiled-coil region" evidence="1">
    <location>
        <begin position="317"/>
        <end position="351"/>
    </location>
</feature>
<evidence type="ECO:0000256" key="1">
    <source>
        <dbReference type="SAM" id="Coils"/>
    </source>
</evidence>
<dbReference type="EMBL" id="JALJOR010000001">
    <property type="protein sequence ID" value="KAK9829161.1"/>
    <property type="molecule type" value="Genomic_DNA"/>
</dbReference>
<keyword evidence="1" id="KW-0175">Coiled coil</keyword>
<dbReference type="AlphaFoldDB" id="A0AAW1R701"/>
<feature type="coiled-coil region" evidence="1">
    <location>
        <begin position="524"/>
        <end position="572"/>
    </location>
</feature>
<feature type="coiled-coil region" evidence="1">
    <location>
        <begin position="158"/>
        <end position="185"/>
    </location>
</feature>
<sequence>MALTPGTLSQLGISFSPPRFLRRLSSKQYEERRDRCTKQQLSLLLVSPEYKAWVKQQAGQAAGPEGLLALFAVIIGLLLFVQPWLAPATTILPNQSPVSPTTTTDNSHQAQQDATLPSSLHNLLSGQFSSNANVSHISSTWTSAPDAASTQAQASSLATQLVQQLNSTQSELEAAMDLNVNLELALWQAQLRFRQLLMQVQTPVILDLDAAGENTNNIGSQAQNSAVEEPGVVDTRFDIMYTRWAKVEAGQPMATAVFEGHTLALLALFSLAVMWAMDGAVIRALKRRITGLHGALHQEQQAQAQLGECLQAVQMQAASKDSQLTEAQRAKQAAEAEIAAMRAQLELLESDAEAERQPIEERIEEYIKQRDAVVVEKCQLQNWLSMEEEYRRVKRSLAELASVVDERDEQLLSLNQELLHLQTHIKNELSAKEVAAAEMKRWLDQAQGQLQNTQSALNEKEADCKELAARLKQAAADVTALQAKAAAAAEQEGLAQAEKDGQLAEMKGWLDRSAASLQEARTLLAAKVQECQRVAEQLAAAQAQIATLEARAAAAEARADQAEQRAAALAGEQRAAAAALQGQVEGAMEAVKTTRRSMAAKLSQSQAACETLAAELQTQKAWYQRSLDKESSKHQADLARRDQLASVQPARLSAEASEEAAPHTPIGLPLAAPQATEEEGGHTPLAATVQARQPLAPLPLAPHGNQEAGEQFQDENVDPNAQATQLKDLAKRRVQEVYARHGKWGLTAFLGELGCTTGAAGAPVTLTDFQRVRQQGIKQCDQDMQAGQSGYQKALAEATITMLDSWQWPVPRVSTPKARSPYWFARGG</sequence>
<evidence type="ECO:0000313" key="4">
    <source>
        <dbReference type="Proteomes" id="UP001489004"/>
    </source>
</evidence>
<reference evidence="3 4" key="1">
    <citation type="journal article" date="2024" name="Nat. Commun.">
        <title>Phylogenomics reveals the evolutionary origins of lichenization in chlorophyte algae.</title>
        <authorList>
            <person name="Puginier C."/>
            <person name="Libourel C."/>
            <person name="Otte J."/>
            <person name="Skaloud P."/>
            <person name="Haon M."/>
            <person name="Grisel S."/>
            <person name="Petersen M."/>
            <person name="Berrin J.G."/>
            <person name="Delaux P.M."/>
            <person name="Dal Grande F."/>
            <person name="Keller J."/>
        </authorList>
    </citation>
    <scope>NUCLEOTIDE SEQUENCE [LARGE SCALE GENOMIC DNA]</scope>
    <source>
        <strain evidence="3 4">SAG 2043</strain>
    </source>
</reference>
<protein>
    <submittedName>
        <fullName evidence="3">Uncharacterized protein</fullName>
    </submittedName>
</protein>
<dbReference type="Proteomes" id="UP001489004">
    <property type="component" value="Unassembled WGS sequence"/>
</dbReference>
<comment type="caution">
    <text evidence="3">The sequence shown here is derived from an EMBL/GenBank/DDBJ whole genome shotgun (WGS) entry which is preliminary data.</text>
</comment>
<name>A0AAW1R701_9CHLO</name>
<proteinExistence type="predicted"/>
<feature type="coiled-coil region" evidence="1">
    <location>
        <begin position="443"/>
        <end position="491"/>
    </location>
</feature>
<feature type="region of interest" description="Disordered" evidence="2">
    <location>
        <begin position="633"/>
        <end position="668"/>
    </location>
</feature>
<accession>A0AAW1R701</accession>
<evidence type="ECO:0000313" key="3">
    <source>
        <dbReference type="EMBL" id="KAK9829161.1"/>
    </source>
</evidence>
<organism evidence="3 4">
    <name type="scientific">[Myrmecia] bisecta</name>
    <dbReference type="NCBI Taxonomy" id="41462"/>
    <lineage>
        <taxon>Eukaryota</taxon>
        <taxon>Viridiplantae</taxon>
        <taxon>Chlorophyta</taxon>
        <taxon>core chlorophytes</taxon>
        <taxon>Trebouxiophyceae</taxon>
        <taxon>Trebouxiales</taxon>
        <taxon>Trebouxiaceae</taxon>
        <taxon>Myrmecia</taxon>
    </lineage>
</organism>
<feature type="compositionally biased region" description="Basic and acidic residues" evidence="2">
    <location>
        <begin position="633"/>
        <end position="643"/>
    </location>
</feature>
<keyword evidence="4" id="KW-1185">Reference proteome</keyword>
<evidence type="ECO:0000256" key="2">
    <source>
        <dbReference type="SAM" id="MobiDB-lite"/>
    </source>
</evidence>